<evidence type="ECO:0000259" key="2">
    <source>
        <dbReference type="Pfam" id="PF00248"/>
    </source>
</evidence>
<sequence>MKIVKIGDLEVSEVCAGTMTFGSFNSKEETFAMLDRLVELGVNFFDTAELYPVAFNYGATTELWLGEWLEGQKQGGRIYVATKVNPRGVGSGGGPHAFEADRVLESCRQSLARLKVDRIDLYYLHFPSRMGQEVFGWGSYDADRYRESRTSSGEMAVFEKQVLAIKQLLDSGLVSHWGLSNENAYGVTMFCVTADRLGVPRPVAIQNDLSLNNRVFESDVWEACEYFGIKGIPYGVLAGGVLTGKYVDPDSYAGDRPLDMARHNAYPEFQPRYHRSVPARRAAEEYVSLARDYGMKPLDLALVWARDRPYNEAVIIGTTTVDQVDACVRAVSARPPLPPDLLAKIDRVHEKYRNPQAAYAKKTLLFDDDAELWW</sequence>
<dbReference type="PANTHER" id="PTHR43364">
    <property type="entry name" value="NADH-SPECIFIC METHYLGLYOXAL REDUCTASE-RELATED"/>
    <property type="match status" value="1"/>
</dbReference>
<comment type="caution">
    <text evidence="3">The sequence shown here is derived from an EMBL/GenBank/DDBJ whole genome shotgun (WGS) entry which is preliminary data.</text>
</comment>
<dbReference type="Pfam" id="PF00248">
    <property type="entry name" value="Aldo_ket_red"/>
    <property type="match status" value="1"/>
</dbReference>
<dbReference type="SUPFAM" id="SSF51430">
    <property type="entry name" value="NAD(P)-linked oxidoreductase"/>
    <property type="match status" value="1"/>
</dbReference>
<keyword evidence="1" id="KW-0560">Oxidoreductase</keyword>
<name>A0AAD7U581_9STRA</name>
<organism evidence="3 4">
    <name type="scientific">Chrysophaeum taylorii</name>
    <dbReference type="NCBI Taxonomy" id="2483200"/>
    <lineage>
        <taxon>Eukaryota</taxon>
        <taxon>Sar</taxon>
        <taxon>Stramenopiles</taxon>
        <taxon>Ochrophyta</taxon>
        <taxon>Pelagophyceae</taxon>
        <taxon>Pelagomonadales</taxon>
        <taxon>Pelagomonadaceae</taxon>
        <taxon>Chrysophaeum</taxon>
    </lineage>
</organism>
<evidence type="ECO:0000313" key="3">
    <source>
        <dbReference type="EMBL" id="KAJ8598490.1"/>
    </source>
</evidence>
<evidence type="ECO:0000256" key="1">
    <source>
        <dbReference type="ARBA" id="ARBA00023002"/>
    </source>
</evidence>
<dbReference type="Gene3D" id="3.20.20.100">
    <property type="entry name" value="NADP-dependent oxidoreductase domain"/>
    <property type="match status" value="1"/>
</dbReference>
<dbReference type="InterPro" id="IPR023210">
    <property type="entry name" value="NADP_OxRdtase_dom"/>
</dbReference>
<feature type="domain" description="NADP-dependent oxidoreductase" evidence="2">
    <location>
        <begin position="14"/>
        <end position="348"/>
    </location>
</feature>
<dbReference type="GO" id="GO:0016491">
    <property type="term" value="F:oxidoreductase activity"/>
    <property type="evidence" value="ECO:0007669"/>
    <property type="project" value="UniProtKB-KW"/>
</dbReference>
<dbReference type="EMBL" id="JAQMWT010000671">
    <property type="protein sequence ID" value="KAJ8598490.1"/>
    <property type="molecule type" value="Genomic_DNA"/>
</dbReference>
<dbReference type="AlphaFoldDB" id="A0AAD7U581"/>
<proteinExistence type="predicted"/>
<accession>A0AAD7U581</accession>
<dbReference type="Proteomes" id="UP001230188">
    <property type="component" value="Unassembled WGS sequence"/>
</dbReference>
<keyword evidence="4" id="KW-1185">Reference proteome</keyword>
<protein>
    <recommendedName>
        <fullName evidence="2">NADP-dependent oxidoreductase domain-containing protein</fullName>
    </recommendedName>
</protein>
<reference evidence="3" key="1">
    <citation type="submission" date="2023-01" db="EMBL/GenBank/DDBJ databases">
        <title>Metagenome sequencing of chrysophaentin producing Chrysophaeum taylorii.</title>
        <authorList>
            <person name="Davison J."/>
            <person name="Bewley C."/>
        </authorList>
    </citation>
    <scope>NUCLEOTIDE SEQUENCE</scope>
    <source>
        <strain evidence="3">NIES-1699</strain>
    </source>
</reference>
<evidence type="ECO:0000313" key="4">
    <source>
        <dbReference type="Proteomes" id="UP001230188"/>
    </source>
</evidence>
<dbReference type="InterPro" id="IPR050523">
    <property type="entry name" value="AKR_Detox_Biosynth"/>
</dbReference>
<dbReference type="InterPro" id="IPR036812">
    <property type="entry name" value="NAD(P)_OxRdtase_dom_sf"/>
</dbReference>
<dbReference type="PANTHER" id="PTHR43364:SF4">
    <property type="entry name" value="NAD(P)-LINKED OXIDOREDUCTASE SUPERFAMILY PROTEIN"/>
    <property type="match status" value="1"/>
</dbReference>
<gene>
    <name evidence="3" type="ORF">CTAYLR_001352</name>
</gene>